<accession>A0AAD5TQS3</accession>
<dbReference type="Proteomes" id="UP001212152">
    <property type="component" value="Unassembled WGS sequence"/>
</dbReference>
<evidence type="ECO:0000313" key="3">
    <source>
        <dbReference type="Proteomes" id="UP001212152"/>
    </source>
</evidence>
<comment type="caution">
    <text evidence="2">The sequence shown here is derived from an EMBL/GenBank/DDBJ whole genome shotgun (WGS) entry which is preliminary data.</text>
</comment>
<dbReference type="InterPro" id="IPR028020">
    <property type="entry name" value="ASX_DEUBAD_dom"/>
</dbReference>
<proteinExistence type="predicted"/>
<feature type="domain" description="ASX DEUBAD" evidence="1">
    <location>
        <begin position="34"/>
        <end position="119"/>
    </location>
</feature>
<dbReference type="Pfam" id="PF13919">
    <property type="entry name" value="ASXH"/>
    <property type="match status" value="1"/>
</dbReference>
<dbReference type="AlphaFoldDB" id="A0AAD5TQS3"/>
<gene>
    <name evidence="2" type="ORF">HDU87_005930</name>
</gene>
<organism evidence="2 3">
    <name type="scientific">Geranomyces variabilis</name>
    <dbReference type="NCBI Taxonomy" id="109894"/>
    <lineage>
        <taxon>Eukaryota</taxon>
        <taxon>Fungi</taxon>
        <taxon>Fungi incertae sedis</taxon>
        <taxon>Chytridiomycota</taxon>
        <taxon>Chytridiomycota incertae sedis</taxon>
        <taxon>Chytridiomycetes</taxon>
        <taxon>Spizellomycetales</taxon>
        <taxon>Powellomycetaceae</taxon>
        <taxon>Geranomyces</taxon>
    </lineage>
</organism>
<dbReference type="EMBL" id="JADGJQ010000005">
    <property type="protein sequence ID" value="KAJ3183814.1"/>
    <property type="molecule type" value="Genomic_DNA"/>
</dbReference>
<evidence type="ECO:0000313" key="2">
    <source>
        <dbReference type="EMBL" id="KAJ3183814.1"/>
    </source>
</evidence>
<protein>
    <recommendedName>
        <fullName evidence="1">ASX DEUBAD domain-containing protein</fullName>
    </recommendedName>
</protein>
<reference evidence="2" key="1">
    <citation type="submission" date="2020-05" db="EMBL/GenBank/DDBJ databases">
        <title>Phylogenomic resolution of chytrid fungi.</title>
        <authorList>
            <person name="Stajich J.E."/>
            <person name="Amses K."/>
            <person name="Simmons R."/>
            <person name="Seto K."/>
            <person name="Myers J."/>
            <person name="Bonds A."/>
            <person name="Quandt C.A."/>
            <person name="Barry K."/>
            <person name="Liu P."/>
            <person name="Grigoriev I."/>
            <person name="Longcore J.E."/>
            <person name="James T.Y."/>
        </authorList>
    </citation>
    <scope>NUCLEOTIDE SEQUENCE</scope>
    <source>
        <strain evidence="2">JEL0379</strain>
    </source>
</reference>
<sequence length="125" mass="13945">MLGDEFGPPAPRAAMLIQLPGKNLFKKCFTPGVLDVFSLEEQAELASLLPSVDQTGAGMISPAVFNSVHIRETLAKFQEDLEEGLYDPGTLEAMVEDVEMQKDKYEAWKDRHYEETWGERLDAGP</sequence>
<keyword evidence="3" id="KW-1185">Reference proteome</keyword>
<evidence type="ECO:0000259" key="1">
    <source>
        <dbReference type="Pfam" id="PF13919"/>
    </source>
</evidence>
<name>A0AAD5TQS3_9FUNG</name>